<evidence type="ECO:0000313" key="3">
    <source>
        <dbReference type="Proteomes" id="UP000320421"/>
    </source>
</evidence>
<dbReference type="RefSeq" id="WP_145187812.1">
    <property type="nucleotide sequence ID" value="NZ_CP036266.1"/>
</dbReference>
<dbReference type="Proteomes" id="UP000320421">
    <property type="component" value="Chromosome"/>
</dbReference>
<accession>A0A517PSA0</accession>
<feature type="transmembrane region" description="Helical" evidence="1">
    <location>
        <begin position="12"/>
        <end position="33"/>
    </location>
</feature>
<sequence length="112" mass="11733">MLRALWKDERGFVISAELVLVLTIAVLAMIVGLSEVAVAVNTELNDVSNAIGALNQSYAYTGYAATATCDGKHKNYVAGSLFNDNADDCDLNTTCDLVTGTNAVTASESVTP</sequence>
<name>A0A517PSA0_9PLAN</name>
<organism evidence="2 3">
    <name type="scientific">Gimesia chilikensis</name>
    <dbReference type="NCBI Taxonomy" id="2605989"/>
    <lineage>
        <taxon>Bacteria</taxon>
        <taxon>Pseudomonadati</taxon>
        <taxon>Planctomycetota</taxon>
        <taxon>Planctomycetia</taxon>
        <taxon>Planctomycetales</taxon>
        <taxon>Planctomycetaceae</taxon>
        <taxon>Gimesia</taxon>
    </lineage>
</organism>
<protein>
    <recommendedName>
        <fullName evidence="4">Branched-chain amino acid aminotransferase</fullName>
    </recommendedName>
</protein>
<reference evidence="2 3" key="1">
    <citation type="submission" date="2019-02" db="EMBL/GenBank/DDBJ databases">
        <title>Deep-cultivation of Planctomycetes and their phenomic and genomic characterization uncovers novel biology.</title>
        <authorList>
            <person name="Wiegand S."/>
            <person name="Jogler M."/>
            <person name="Boedeker C."/>
            <person name="Pinto D."/>
            <person name="Vollmers J."/>
            <person name="Rivas-Marin E."/>
            <person name="Kohn T."/>
            <person name="Peeters S.H."/>
            <person name="Heuer A."/>
            <person name="Rast P."/>
            <person name="Oberbeckmann S."/>
            <person name="Bunk B."/>
            <person name="Jeske O."/>
            <person name="Meyerdierks A."/>
            <person name="Storesund J.E."/>
            <person name="Kallscheuer N."/>
            <person name="Luecker S."/>
            <person name="Lage O.M."/>
            <person name="Pohl T."/>
            <person name="Merkel B.J."/>
            <person name="Hornburger P."/>
            <person name="Mueller R.-W."/>
            <person name="Bruemmer F."/>
            <person name="Labrenz M."/>
            <person name="Spormann A.M."/>
            <person name="Op den Camp H."/>
            <person name="Overmann J."/>
            <person name="Amann R."/>
            <person name="Jetten M.S.M."/>
            <person name="Mascher T."/>
            <person name="Medema M.H."/>
            <person name="Devos D.P."/>
            <person name="Kaster A.-K."/>
            <person name="Ovreas L."/>
            <person name="Rohde M."/>
            <person name="Galperin M.Y."/>
            <person name="Jogler C."/>
        </authorList>
    </citation>
    <scope>NUCLEOTIDE SEQUENCE [LARGE SCALE GENOMIC DNA]</scope>
    <source>
        <strain evidence="2 3">HG66A1</strain>
    </source>
</reference>
<keyword evidence="1" id="KW-1133">Transmembrane helix</keyword>
<dbReference type="OrthoDB" id="278295at2"/>
<keyword evidence="1" id="KW-0472">Membrane</keyword>
<evidence type="ECO:0000313" key="2">
    <source>
        <dbReference type="EMBL" id="QDT22248.1"/>
    </source>
</evidence>
<gene>
    <name evidence="2" type="ORF">HG66A1_40550</name>
</gene>
<evidence type="ECO:0008006" key="4">
    <source>
        <dbReference type="Google" id="ProtNLM"/>
    </source>
</evidence>
<dbReference type="AlphaFoldDB" id="A0A517PSA0"/>
<dbReference type="EMBL" id="CP036266">
    <property type="protein sequence ID" value="QDT22248.1"/>
    <property type="molecule type" value="Genomic_DNA"/>
</dbReference>
<keyword evidence="1" id="KW-0812">Transmembrane</keyword>
<evidence type="ECO:0000256" key="1">
    <source>
        <dbReference type="SAM" id="Phobius"/>
    </source>
</evidence>
<proteinExistence type="predicted"/>
<keyword evidence="3" id="KW-1185">Reference proteome</keyword>